<dbReference type="Proteomes" id="UP000499080">
    <property type="component" value="Unassembled WGS sequence"/>
</dbReference>
<accession>A0A4Y2E100</accession>
<reference evidence="1 2" key="1">
    <citation type="journal article" date="2019" name="Sci. Rep.">
        <title>Orb-weaving spider Araneus ventricosus genome elucidates the spidroin gene catalogue.</title>
        <authorList>
            <person name="Kono N."/>
            <person name="Nakamura H."/>
            <person name="Ohtoshi R."/>
            <person name="Moran D.A.P."/>
            <person name="Shinohara A."/>
            <person name="Yoshida Y."/>
            <person name="Fujiwara M."/>
            <person name="Mori M."/>
            <person name="Tomita M."/>
            <person name="Arakawa K."/>
        </authorList>
    </citation>
    <scope>NUCLEOTIDE SEQUENCE [LARGE SCALE GENOMIC DNA]</scope>
</reference>
<proteinExistence type="predicted"/>
<evidence type="ECO:0000313" key="1">
    <source>
        <dbReference type="EMBL" id="GBM22009.1"/>
    </source>
</evidence>
<dbReference type="AlphaFoldDB" id="A0A4Y2E100"/>
<protein>
    <submittedName>
        <fullName evidence="1">Uncharacterized protein</fullName>
    </submittedName>
</protein>
<gene>
    <name evidence="1" type="ORF">AVEN_242683_1</name>
</gene>
<organism evidence="1 2">
    <name type="scientific">Araneus ventricosus</name>
    <name type="common">Orbweaver spider</name>
    <name type="synonym">Epeira ventricosa</name>
    <dbReference type="NCBI Taxonomy" id="182803"/>
    <lineage>
        <taxon>Eukaryota</taxon>
        <taxon>Metazoa</taxon>
        <taxon>Ecdysozoa</taxon>
        <taxon>Arthropoda</taxon>
        <taxon>Chelicerata</taxon>
        <taxon>Arachnida</taxon>
        <taxon>Araneae</taxon>
        <taxon>Araneomorphae</taxon>
        <taxon>Entelegynae</taxon>
        <taxon>Araneoidea</taxon>
        <taxon>Araneidae</taxon>
        <taxon>Araneus</taxon>
    </lineage>
</organism>
<name>A0A4Y2E100_ARAVE</name>
<comment type="caution">
    <text evidence="1">The sequence shown here is derived from an EMBL/GenBank/DDBJ whole genome shotgun (WGS) entry which is preliminary data.</text>
</comment>
<keyword evidence="2" id="KW-1185">Reference proteome</keyword>
<evidence type="ECO:0000313" key="2">
    <source>
        <dbReference type="Proteomes" id="UP000499080"/>
    </source>
</evidence>
<sequence>MIVSILLLRFNSIDTGPSHTSLQAKDDSRPKHPNVTLKFPPLSLSAIDFHTSGACFLQWIAQVCLGKRGVFLQFGQCQLSWFLREESEFLLEMSSEVPLF</sequence>
<dbReference type="EMBL" id="BGPR01000472">
    <property type="protein sequence ID" value="GBM22009.1"/>
    <property type="molecule type" value="Genomic_DNA"/>
</dbReference>